<proteinExistence type="predicted"/>
<evidence type="ECO:0000259" key="1">
    <source>
        <dbReference type="Pfam" id="PF13614"/>
    </source>
</evidence>
<organism evidence="2 3">
    <name type="scientific">Hydrogenothermus marinus</name>
    <dbReference type="NCBI Taxonomy" id="133270"/>
    <lineage>
        <taxon>Bacteria</taxon>
        <taxon>Pseudomonadati</taxon>
        <taxon>Aquificota</taxon>
        <taxon>Aquificia</taxon>
        <taxon>Aquificales</taxon>
        <taxon>Hydrogenothermaceae</taxon>
        <taxon>Hydrogenothermus</taxon>
    </lineage>
</organism>
<dbReference type="InterPro" id="IPR025669">
    <property type="entry name" value="AAA_dom"/>
</dbReference>
<keyword evidence="3" id="KW-1185">Reference proteome</keyword>
<dbReference type="Pfam" id="PF13614">
    <property type="entry name" value="AAA_31"/>
    <property type="match status" value="1"/>
</dbReference>
<reference evidence="2 3" key="1">
    <citation type="submission" date="2018-10" db="EMBL/GenBank/DDBJ databases">
        <title>Genomic Encyclopedia of Archaeal and Bacterial Type Strains, Phase II (KMG-II): from individual species to whole genera.</title>
        <authorList>
            <person name="Goeker M."/>
        </authorList>
    </citation>
    <scope>NUCLEOTIDE SEQUENCE [LARGE SCALE GENOMIC DNA]</scope>
    <source>
        <strain evidence="2 3">VM1</strain>
    </source>
</reference>
<feature type="domain" description="AAA" evidence="1">
    <location>
        <begin position="3"/>
        <end position="165"/>
    </location>
</feature>
<dbReference type="PANTHER" id="PTHR13696">
    <property type="entry name" value="P-LOOP CONTAINING NUCLEOSIDE TRIPHOSPHATE HYDROLASE"/>
    <property type="match status" value="1"/>
</dbReference>
<evidence type="ECO:0000313" key="2">
    <source>
        <dbReference type="EMBL" id="RMB00059.1"/>
    </source>
</evidence>
<dbReference type="OrthoDB" id="9815116at2"/>
<dbReference type="EMBL" id="REFO01000004">
    <property type="protein sequence ID" value="RMB00059.1"/>
    <property type="molecule type" value="Genomic_DNA"/>
</dbReference>
<dbReference type="PANTHER" id="PTHR13696:SF99">
    <property type="entry name" value="COBYRINIC ACID AC-DIAMIDE SYNTHASE"/>
    <property type="match status" value="1"/>
</dbReference>
<sequence length="275" mass="31660">MGSVIGLANIKGGVGKTSLTNALAHEFANLGKKVLVIDVDPQASQTYLFGIDQDDVVDGEFEKHSIFNIYQNKECIPYKYNEKLDVVFSSRILQDGVESRIRPGIELVLNRWITKQKLRDKYDFIFIDPPSNKGILMISTILASDYILIPQRLTLLDETGTIELFLEMSNQAELRGKEMKVLGLVPMFFDKRSKLYREKLIKLRDEIKAFVSDDEFLSIEKEDVFLSPIRQLSVWTKAQEEQMPLRDYILNKDRTYMSVLEEIKKIVVEISELVI</sequence>
<dbReference type="Proteomes" id="UP000280842">
    <property type="component" value="Unassembled WGS sequence"/>
</dbReference>
<dbReference type="Gene3D" id="3.40.50.300">
    <property type="entry name" value="P-loop containing nucleotide triphosphate hydrolases"/>
    <property type="match status" value="1"/>
</dbReference>
<dbReference type="RefSeq" id="WP_121922236.1">
    <property type="nucleotide sequence ID" value="NZ_REFO01000004.1"/>
</dbReference>
<dbReference type="InterPro" id="IPR050678">
    <property type="entry name" value="DNA_Partitioning_ATPase"/>
</dbReference>
<dbReference type="InterPro" id="IPR027417">
    <property type="entry name" value="P-loop_NTPase"/>
</dbReference>
<accession>A0A3M0BYF8</accession>
<gene>
    <name evidence="2" type="ORF">CLV39_0053</name>
</gene>
<dbReference type="CDD" id="cd02042">
    <property type="entry name" value="ParAB_family"/>
    <property type="match status" value="1"/>
</dbReference>
<dbReference type="SUPFAM" id="SSF52540">
    <property type="entry name" value="P-loop containing nucleoside triphosphate hydrolases"/>
    <property type="match status" value="1"/>
</dbReference>
<dbReference type="AlphaFoldDB" id="A0A3M0BYF8"/>
<evidence type="ECO:0000313" key="3">
    <source>
        <dbReference type="Proteomes" id="UP000280842"/>
    </source>
</evidence>
<comment type="caution">
    <text evidence="2">The sequence shown here is derived from an EMBL/GenBank/DDBJ whole genome shotgun (WGS) entry which is preliminary data.</text>
</comment>
<name>A0A3M0BYF8_9AQUI</name>
<protein>
    <submittedName>
        <fullName evidence="2">Chromosome partitioning protein</fullName>
    </submittedName>
</protein>